<dbReference type="SUPFAM" id="SSF48208">
    <property type="entry name" value="Six-hairpin glycosidases"/>
    <property type="match status" value="1"/>
</dbReference>
<evidence type="ECO:0000259" key="8">
    <source>
        <dbReference type="Pfam" id="PF18962"/>
    </source>
</evidence>
<dbReference type="InterPro" id="IPR044060">
    <property type="entry name" value="Bacterial_rp_domain"/>
</dbReference>
<dbReference type="PANTHER" id="PTHR22298">
    <property type="entry name" value="ENDO-1,4-BETA-GLUCANASE"/>
    <property type="match status" value="1"/>
</dbReference>
<dbReference type="Proteomes" id="UP000256779">
    <property type="component" value="Unassembled WGS sequence"/>
</dbReference>
<dbReference type="Gene3D" id="2.60.120.260">
    <property type="entry name" value="Galactose-binding domain-like"/>
    <property type="match status" value="1"/>
</dbReference>
<dbReference type="Pfam" id="PF18962">
    <property type="entry name" value="Por_Secre_tail"/>
    <property type="match status" value="1"/>
</dbReference>
<evidence type="ECO:0000259" key="6">
    <source>
        <dbReference type="Pfam" id="PF00759"/>
    </source>
</evidence>
<dbReference type="Pfam" id="PF00759">
    <property type="entry name" value="Glyco_hydro_9"/>
    <property type="match status" value="1"/>
</dbReference>
<evidence type="ECO:0000313" key="10">
    <source>
        <dbReference type="EMBL" id="RED92023.1"/>
    </source>
</evidence>
<dbReference type="GO" id="GO:0000272">
    <property type="term" value="P:polysaccharide catabolic process"/>
    <property type="evidence" value="ECO:0007669"/>
    <property type="project" value="UniProtKB-KW"/>
</dbReference>
<feature type="domain" description="Bacterial repeat" evidence="9">
    <location>
        <begin position="926"/>
        <end position="984"/>
    </location>
</feature>
<dbReference type="GO" id="GO:0008810">
    <property type="term" value="F:cellulase activity"/>
    <property type="evidence" value="ECO:0007669"/>
    <property type="project" value="InterPro"/>
</dbReference>
<gene>
    <name evidence="10" type="ORF">C7460_13416</name>
</gene>
<sequence>MNRTVVAFLGIMLAILPGLYAQVLEAENYIRVDQFGYLPSAYKVAVIAKAEQGFNAGSGIELDIDKAVELINADSKEVVFSAVAHRWNGGVTDSYSGDKGWWFDFTSYTTEGSYYIRAYTTDGTAVDSYSFRIAQDVYQDVLRAAVNMFYYQRINFAKTAEYASGALWTDGEWFEQDKAAIYLNDESILRDMSRGWFDAGDPNKYVTFAVESVQGLLTTYDQHPDLWKALDLKIPESGNSIPDLLDEVKWEIDWLKNMQDFPGTGGFYIKGGIKQDHSYISPPSTDTRARYYDEICPSATVIGAGMLAHAAYTFGQFPALAGYAEELILRAEAAWKYYDLHPEKDKQCDGGEIEAGDADGSGAHYAKEHVAEATCAAAYLYAVTGKEVYNEFVKNNYKSTRPWQSSEWGIYRGNQSEAMLFYTTLSGADASTKEAILNKKTNPDLSESSHYTLVENDNLYRAKSFYSNWGSNSLMSRQGSDIMDLVHLNLKTDKHDAYKERAQAIVNYMHGTNPFGMTYLTNMYQYGAEFSATEMWHSWFATNTIYDNIDGDNIGPAPGFLVGGFNSQNAKDAVVKIGTQTFDATTGEQATQKSYTETNDSGSQPWAFNEPAIYYSTSYIKLLAHFVELEQAYHEVTATTNQLGEVRGTGSYVAGDSAMVYALAEPGYYFTEWSGGATGESQPLKPVMNQSISLDANFAEYTPDDCQVYNGDFELDWSGWINMGAALQAEATSGGNAIVITEDGGVLGSSLIAVGEHNGVEVQADASIEGLVNGASIGVLCLDANKQAISRVLIGVVNDELKSVSGTGEIPEGTKYLQPIIWRAGSTGTYLVDNFCVGLVADYEPPTYQLDVEGGAGDGAYMEGEEVPIDANEAAPHTEFEKWEGDIQYVLNPHDAQTTLRMPPRPATVTAIYKDIYYSLDVISGSGDGSYLAGTEVEIKAFEVQGKKFAQWTGDTDSIKNLTEAVTTLTMPGKDIKVTANFEELVLGGDWRSITIGPNPLRNGTLHIQSEHKEVFVEILDLAGNTVRTAQLTEDQALDLSDLTAGVYLLTVAEAGNTKRFRLIVEK</sequence>
<feature type="domain" description="Glycoside hydrolase family 9" evidence="6">
    <location>
        <begin position="138"/>
        <end position="620"/>
    </location>
</feature>
<dbReference type="InterPro" id="IPR012341">
    <property type="entry name" value="6hp_glycosidase-like_sf"/>
</dbReference>
<dbReference type="InterPro" id="IPR013783">
    <property type="entry name" value="Ig-like_fold"/>
</dbReference>
<feature type="domain" description="Bacterial repeat" evidence="9">
    <location>
        <begin position="635"/>
        <end position="700"/>
    </location>
</feature>
<dbReference type="CDD" id="cd02850">
    <property type="entry name" value="E_set_Cellulase_N"/>
    <property type="match status" value="1"/>
</dbReference>
<dbReference type="SUPFAM" id="SSF81296">
    <property type="entry name" value="E set domains"/>
    <property type="match status" value="1"/>
</dbReference>
<keyword evidence="5" id="KW-0624">Polysaccharide degradation</keyword>
<evidence type="ECO:0000313" key="11">
    <source>
        <dbReference type="Proteomes" id="UP000256779"/>
    </source>
</evidence>
<feature type="domain" description="Bacterial repeat" evidence="9">
    <location>
        <begin position="857"/>
        <end position="915"/>
    </location>
</feature>
<dbReference type="Pfam" id="PF02927">
    <property type="entry name" value="CelD_N"/>
    <property type="match status" value="1"/>
</dbReference>
<dbReference type="Gene3D" id="1.50.10.10">
    <property type="match status" value="1"/>
</dbReference>
<dbReference type="InterPro" id="IPR026444">
    <property type="entry name" value="Secre_tail"/>
</dbReference>
<dbReference type="InterPro" id="IPR004197">
    <property type="entry name" value="Cellulase_Ig-like"/>
</dbReference>
<evidence type="ECO:0000256" key="1">
    <source>
        <dbReference type="ARBA" id="ARBA00007072"/>
    </source>
</evidence>
<dbReference type="OrthoDB" id="9808897at2"/>
<proteinExistence type="inferred from homology"/>
<evidence type="ECO:0000259" key="7">
    <source>
        <dbReference type="Pfam" id="PF02927"/>
    </source>
</evidence>
<evidence type="ECO:0000256" key="2">
    <source>
        <dbReference type="ARBA" id="ARBA00022801"/>
    </source>
</evidence>
<reference evidence="10 11" key="1">
    <citation type="submission" date="2018-07" db="EMBL/GenBank/DDBJ databases">
        <title>Genomic Encyclopedia of Type Strains, Phase IV (KMG-IV): sequencing the most valuable type-strain genomes for metagenomic binning, comparative biology and taxonomic classification.</title>
        <authorList>
            <person name="Goeker M."/>
        </authorList>
    </citation>
    <scope>NUCLEOTIDE SEQUENCE [LARGE SCALE GENOMIC DNA]</scope>
    <source>
        <strain evidence="10 11">DSM 4134</strain>
    </source>
</reference>
<dbReference type="NCBIfam" id="TIGR04183">
    <property type="entry name" value="Por_Secre_tail"/>
    <property type="match status" value="1"/>
</dbReference>
<dbReference type="RefSeq" id="WP_115870384.1">
    <property type="nucleotide sequence ID" value="NZ_QREG01000034.1"/>
</dbReference>
<dbReference type="EMBL" id="QREG01000034">
    <property type="protein sequence ID" value="RED92023.1"/>
    <property type="molecule type" value="Genomic_DNA"/>
</dbReference>
<accession>A0A3D9KVZ7</accession>
<evidence type="ECO:0000259" key="9">
    <source>
        <dbReference type="Pfam" id="PF18998"/>
    </source>
</evidence>
<dbReference type="InterPro" id="IPR014756">
    <property type="entry name" value="Ig_E-set"/>
</dbReference>
<evidence type="ECO:0000256" key="3">
    <source>
        <dbReference type="ARBA" id="ARBA00023277"/>
    </source>
</evidence>
<dbReference type="InterPro" id="IPR008928">
    <property type="entry name" value="6-hairpin_glycosidase_sf"/>
</dbReference>
<keyword evidence="2" id="KW-0378">Hydrolase</keyword>
<evidence type="ECO:0000256" key="5">
    <source>
        <dbReference type="ARBA" id="ARBA00023326"/>
    </source>
</evidence>
<keyword evidence="4" id="KW-0326">Glycosidase</keyword>
<protein>
    <submittedName>
        <fullName evidence="10">Putative secreted protein (Por secretion system target)</fullName>
    </submittedName>
</protein>
<evidence type="ECO:0000256" key="4">
    <source>
        <dbReference type="ARBA" id="ARBA00023295"/>
    </source>
</evidence>
<dbReference type="Gene3D" id="2.60.40.10">
    <property type="entry name" value="Immunoglobulins"/>
    <property type="match status" value="1"/>
</dbReference>
<keyword evidence="3" id="KW-0119">Carbohydrate metabolism</keyword>
<name>A0A3D9KVZ7_MARFU</name>
<keyword evidence="11" id="KW-1185">Reference proteome</keyword>
<organism evidence="10 11">
    <name type="scientific">Marinoscillum furvescens DSM 4134</name>
    <dbReference type="NCBI Taxonomy" id="1122208"/>
    <lineage>
        <taxon>Bacteria</taxon>
        <taxon>Pseudomonadati</taxon>
        <taxon>Bacteroidota</taxon>
        <taxon>Cytophagia</taxon>
        <taxon>Cytophagales</taxon>
        <taxon>Reichenbachiellaceae</taxon>
        <taxon>Marinoscillum</taxon>
    </lineage>
</organism>
<feature type="domain" description="Secretion system C-terminal sorting" evidence="8">
    <location>
        <begin position="998"/>
        <end position="1063"/>
    </location>
</feature>
<comment type="caution">
    <text evidence="10">The sequence shown here is derived from an EMBL/GenBank/DDBJ whole genome shotgun (WGS) entry which is preliminary data.</text>
</comment>
<dbReference type="Pfam" id="PF18998">
    <property type="entry name" value="Flg_new_2"/>
    <property type="match status" value="3"/>
</dbReference>
<feature type="domain" description="Cellulase Ig-like" evidence="7">
    <location>
        <begin position="26"/>
        <end position="118"/>
    </location>
</feature>
<comment type="similarity">
    <text evidence="1">Belongs to the glycosyl hydrolase 9 (cellulase E) family.</text>
</comment>
<dbReference type="AlphaFoldDB" id="A0A3D9KVZ7"/>
<dbReference type="InterPro" id="IPR001701">
    <property type="entry name" value="Glyco_hydro_9"/>
</dbReference>